<dbReference type="Proteomes" id="UP000005237">
    <property type="component" value="Unassembled WGS sequence"/>
</dbReference>
<keyword evidence="9" id="KW-1185">Reference proteome</keyword>
<accession>A0A8R1IIG1</accession>
<reference evidence="9" key="1">
    <citation type="submission" date="2010-08" db="EMBL/GenBank/DDBJ databases">
        <authorList>
            <consortium name="Caenorhabditis japonica Sequencing Consortium"/>
            <person name="Wilson R.K."/>
        </authorList>
    </citation>
    <scope>NUCLEOTIDE SEQUENCE [LARGE SCALE GENOMIC DNA]</scope>
    <source>
        <strain evidence="9">DF5081</strain>
    </source>
</reference>
<organism evidence="8 9">
    <name type="scientific">Caenorhabditis japonica</name>
    <dbReference type="NCBI Taxonomy" id="281687"/>
    <lineage>
        <taxon>Eukaryota</taxon>
        <taxon>Metazoa</taxon>
        <taxon>Ecdysozoa</taxon>
        <taxon>Nematoda</taxon>
        <taxon>Chromadorea</taxon>
        <taxon>Rhabditida</taxon>
        <taxon>Rhabditina</taxon>
        <taxon>Rhabditomorpha</taxon>
        <taxon>Rhabditoidea</taxon>
        <taxon>Rhabditidae</taxon>
        <taxon>Peloderinae</taxon>
        <taxon>Caenorhabditis</taxon>
    </lineage>
</organism>
<dbReference type="GO" id="GO:0003723">
    <property type="term" value="F:RNA binding"/>
    <property type="evidence" value="ECO:0007669"/>
    <property type="project" value="TreeGrafter"/>
</dbReference>
<evidence type="ECO:0000313" key="9">
    <source>
        <dbReference type="Proteomes" id="UP000005237"/>
    </source>
</evidence>
<dbReference type="GO" id="GO:0034458">
    <property type="term" value="F:3'-5' RNA helicase activity"/>
    <property type="evidence" value="ECO:0007669"/>
    <property type="project" value="TreeGrafter"/>
</dbReference>
<dbReference type="SMART" id="SM00847">
    <property type="entry name" value="HA2"/>
    <property type="match status" value="1"/>
</dbReference>
<keyword evidence="4" id="KW-0347">Helicase</keyword>
<reference evidence="8" key="2">
    <citation type="submission" date="2022-06" db="UniProtKB">
        <authorList>
            <consortium name="EnsemblMetazoa"/>
        </authorList>
    </citation>
    <scope>IDENTIFICATION</scope>
    <source>
        <strain evidence="8">DF5081</strain>
    </source>
</reference>
<dbReference type="GO" id="GO:0000398">
    <property type="term" value="P:mRNA splicing, via spliceosome"/>
    <property type="evidence" value="ECO:0007669"/>
    <property type="project" value="UniProtKB-ARBA"/>
</dbReference>
<dbReference type="GO" id="GO:0016787">
    <property type="term" value="F:hydrolase activity"/>
    <property type="evidence" value="ECO:0007669"/>
    <property type="project" value="UniProtKB-KW"/>
</dbReference>
<dbReference type="GO" id="GO:0005634">
    <property type="term" value="C:nucleus"/>
    <property type="evidence" value="ECO:0007669"/>
    <property type="project" value="UniProtKB-SubCell"/>
</dbReference>
<evidence type="ECO:0000256" key="2">
    <source>
        <dbReference type="ARBA" id="ARBA00022741"/>
    </source>
</evidence>
<dbReference type="SUPFAM" id="SSF52540">
    <property type="entry name" value="P-loop containing nucleoside triphosphate hydrolases"/>
    <property type="match status" value="1"/>
</dbReference>
<dbReference type="GO" id="GO:0005524">
    <property type="term" value="F:ATP binding"/>
    <property type="evidence" value="ECO:0007669"/>
    <property type="project" value="UniProtKB-KW"/>
</dbReference>
<evidence type="ECO:0000259" key="7">
    <source>
        <dbReference type="SMART" id="SM00847"/>
    </source>
</evidence>
<feature type="domain" description="Helicase-associated" evidence="7">
    <location>
        <begin position="11"/>
        <end position="101"/>
    </location>
</feature>
<name>A0A8R1IIG1_CAEJA</name>
<sequence length="149" mass="17175">MDAPPQDNMLNSMYQLWTLGALDNTGQLTPMGRKMVEFPLDPTLSKMLIVSAEMGCSEEVLTIVSMLSVPAIFFRPKGREEEADAKKEKFQVPESDHLTFLNVYLQWRTHKYSAKWCADNYLHVKALKKVREVRAQLKEIMQDLKLPLM</sequence>
<keyword evidence="6" id="KW-0539">Nucleus</keyword>
<evidence type="ECO:0000256" key="4">
    <source>
        <dbReference type="ARBA" id="ARBA00022806"/>
    </source>
</evidence>
<dbReference type="Gene3D" id="1.20.120.1080">
    <property type="match status" value="1"/>
</dbReference>
<evidence type="ECO:0000256" key="3">
    <source>
        <dbReference type="ARBA" id="ARBA00022801"/>
    </source>
</evidence>
<keyword evidence="5" id="KW-0067">ATP-binding</keyword>
<evidence type="ECO:0000256" key="5">
    <source>
        <dbReference type="ARBA" id="ARBA00022840"/>
    </source>
</evidence>
<dbReference type="Pfam" id="PF21010">
    <property type="entry name" value="HA2_C"/>
    <property type="match status" value="1"/>
</dbReference>
<dbReference type="InterPro" id="IPR007502">
    <property type="entry name" value="Helicase-assoc_dom"/>
</dbReference>
<evidence type="ECO:0000313" key="8">
    <source>
        <dbReference type="EnsemblMetazoa" id="CJA33569.1"/>
    </source>
</evidence>
<dbReference type="PANTHER" id="PTHR18934:SF91">
    <property type="entry name" value="PRE-MRNA-SPLICING FACTOR ATP-DEPENDENT RNA HELICASE PRP16"/>
    <property type="match status" value="1"/>
</dbReference>
<comment type="subcellular location">
    <subcellularLocation>
        <location evidence="1">Nucleus</location>
    </subcellularLocation>
</comment>
<evidence type="ECO:0000256" key="6">
    <source>
        <dbReference type="ARBA" id="ARBA00023242"/>
    </source>
</evidence>
<dbReference type="InterPro" id="IPR048333">
    <property type="entry name" value="HA2_WH"/>
</dbReference>
<evidence type="ECO:0000256" key="1">
    <source>
        <dbReference type="ARBA" id="ARBA00004123"/>
    </source>
</evidence>
<dbReference type="PANTHER" id="PTHR18934">
    <property type="entry name" value="ATP-DEPENDENT RNA HELICASE"/>
    <property type="match status" value="1"/>
</dbReference>
<dbReference type="InterPro" id="IPR027417">
    <property type="entry name" value="P-loop_NTPase"/>
</dbReference>
<dbReference type="FunFam" id="1.20.120.1080:FF:000018">
    <property type="entry name" value="Pre-mRNA-splicing factor ATP-dependent RNA helicase prp16"/>
    <property type="match status" value="1"/>
</dbReference>
<protein>
    <submittedName>
        <fullName evidence="8">HA2 domain-containing protein</fullName>
    </submittedName>
</protein>
<dbReference type="AlphaFoldDB" id="A0A8R1IIG1"/>
<keyword evidence="3" id="KW-0378">Hydrolase</keyword>
<proteinExistence type="predicted"/>
<dbReference type="EnsemblMetazoa" id="CJA33569.1">
    <property type="protein sequence ID" value="CJA33569.1"/>
    <property type="gene ID" value="WBGene00209416"/>
</dbReference>
<keyword evidence="2" id="KW-0547">Nucleotide-binding</keyword>
<dbReference type="Pfam" id="PF04408">
    <property type="entry name" value="WHD_HA2"/>
    <property type="match status" value="1"/>
</dbReference>